<evidence type="ECO:0000313" key="2">
    <source>
        <dbReference type="Proteomes" id="UP001597393"/>
    </source>
</evidence>
<comment type="caution">
    <text evidence="1">The sequence shown here is derived from an EMBL/GenBank/DDBJ whole genome shotgun (WGS) entry which is preliminary data.</text>
</comment>
<dbReference type="Pfam" id="PF01475">
    <property type="entry name" value="FUR"/>
    <property type="match status" value="1"/>
</dbReference>
<dbReference type="InterPro" id="IPR002481">
    <property type="entry name" value="FUR"/>
</dbReference>
<accession>A0ABW5NKA7</accession>
<reference evidence="2" key="1">
    <citation type="journal article" date="2019" name="Int. J. Syst. Evol. Microbiol.">
        <title>The Global Catalogue of Microorganisms (GCM) 10K type strain sequencing project: providing services to taxonomists for standard genome sequencing and annotation.</title>
        <authorList>
            <consortium name="The Broad Institute Genomics Platform"/>
            <consortium name="The Broad Institute Genome Sequencing Center for Infectious Disease"/>
            <person name="Wu L."/>
            <person name="Ma J."/>
        </authorList>
    </citation>
    <scope>NUCLEOTIDE SEQUENCE [LARGE SCALE GENOMIC DNA]</scope>
    <source>
        <strain evidence="2">KCTC 42248</strain>
    </source>
</reference>
<protein>
    <submittedName>
        <fullName evidence="1">Fur family transcriptional regulator</fullName>
    </submittedName>
</protein>
<organism evidence="1 2">
    <name type="scientific">Sphingobacterium corticis</name>
    <dbReference type="NCBI Taxonomy" id="1812823"/>
    <lineage>
        <taxon>Bacteria</taxon>
        <taxon>Pseudomonadati</taxon>
        <taxon>Bacteroidota</taxon>
        <taxon>Sphingobacteriia</taxon>
        <taxon>Sphingobacteriales</taxon>
        <taxon>Sphingobacteriaceae</taxon>
        <taxon>Sphingobacterium</taxon>
    </lineage>
</organism>
<dbReference type="EMBL" id="JBHUMA010000006">
    <property type="protein sequence ID" value="MFD2598830.1"/>
    <property type="molecule type" value="Genomic_DNA"/>
</dbReference>
<keyword evidence="2" id="KW-1185">Reference proteome</keyword>
<dbReference type="RefSeq" id="WP_380868961.1">
    <property type="nucleotide sequence ID" value="NZ_JBHUMA010000006.1"/>
</dbReference>
<dbReference type="PANTHER" id="PTHR33202">
    <property type="entry name" value="ZINC UPTAKE REGULATION PROTEIN"/>
    <property type="match status" value="1"/>
</dbReference>
<dbReference type="SUPFAM" id="SSF46785">
    <property type="entry name" value="Winged helix' DNA-binding domain"/>
    <property type="match status" value="1"/>
</dbReference>
<gene>
    <name evidence="1" type="ORF">ACFSQ3_07680</name>
</gene>
<dbReference type="InterPro" id="IPR036390">
    <property type="entry name" value="WH_DNA-bd_sf"/>
</dbReference>
<dbReference type="Proteomes" id="UP001597393">
    <property type="component" value="Unassembled WGS sequence"/>
</dbReference>
<sequence length="132" mass="15169">MKRRNTPTKEAILQLLVKSGKAMSRDAIEEKIDVAMDRATIYRVLNRFCDDGIIHRIVAEDGKQYFAVCMRCDEHSFTNNHFHFRCTQCETIECLPQEVHFSLPNGYQVENVNCVLVGICKDCAAKQAEEKK</sequence>
<evidence type="ECO:0000313" key="1">
    <source>
        <dbReference type="EMBL" id="MFD2598830.1"/>
    </source>
</evidence>
<name>A0ABW5NKA7_9SPHI</name>
<dbReference type="PANTHER" id="PTHR33202:SF22">
    <property type="entry name" value="HYDROGEN PEROXIDE SENSITIVE REPRESSOR"/>
    <property type="match status" value="1"/>
</dbReference>
<dbReference type="InterPro" id="IPR036388">
    <property type="entry name" value="WH-like_DNA-bd_sf"/>
</dbReference>
<dbReference type="Gene3D" id="1.10.10.10">
    <property type="entry name" value="Winged helix-like DNA-binding domain superfamily/Winged helix DNA-binding domain"/>
    <property type="match status" value="1"/>
</dbReference>
<proteinExistence type="predicted"/>